<feature type="transmembrane region" description="Helical" evidence="2">
    <location>
        <begin position="35"/>
        <end position="56"/>
    </location>
</feature>
<feature type="transmembrane region" description="Helical" evidence="2">
    <location>
        <begin position="244"/>
        <end position="264"/>
    </location>
</feature>
<feature type="transmembrane region" description="Helical" evidence="2">
    <location>
        <begin position="550"/>
        <end position="573"/>
    </location>
</feature>
<feature type="transmembrane region" description="Helical" evidence="2">
    <location>
        <begin position="68"/>
        <end position="87"/>
    </location>
</feature>
<evidence type="ECO:0000313" key="5">
    <source>
        <dbReference type="Proteomes" id="UP000663828"/>
    </source>
</evidence>
<feature type="transmembrane region" description="Helical" evidence="2">
    <location>
        <begin position="218"/>
        <end position="237"/>
    </location>
</feature>
<dbReference type="EMBL" id="CAJNOR010000489">
    <property type="protein sequence ID" value="CAF0929449.1"/>
    <property type="molecule type" value="Genomic_DNA"/>
</dbReference>
<feature type="region of interest" description="Disordered" evidence="1">
    <location>
        <begin position="630"/>
        <end position="657"/>
    </location>
</feature>
<keyword evidence="2" id="KW-0472">Membrane</keyword>
<comment type="caution">
    <text evidence="4">The sequence shown here is derived from an EMBL/GenBank/DDBJ whole genome shotgun (WGS) entry which is preliminary data.</text>
</comment>
<dbReference type="PROSITE" id="PS00028">
    <property type="entry name" value="ZINC_FINGER_C2H2_1"/>
    <property type="match status" value="1"/>
</dbReference>
<reference evidence="4" key="1">
    <citation type="submission" date="2021-02" db="EMBL/GenBank/DDBJ databases">
        <authorList>
            <person name="Nowell W R."/>
        </authorList>
    </citation>
    <scope>NUCLEOTIDE SEQUENCE</scope>
</reference>
<protein>
    <recommendedName>
        <fullName evidence="3">C2H2-type domain-containing protein</fullName>
    </recommendedName>
</protein>
<dbReference type="PANTHER" id="PTHR21385:SF0">
    <property type="entry name" value="RE51073P"/>
    <property type="match status" value="1"/>
</dbReference>
<feature type="compositionally biased region" description="Basic residues" evidence="1">
    <location>
        <begin position="639"/>
        <end position="657"/>
    </location>
</feature>
<evidence type="ECO:0000256" key="2">
    <source>
        <dbReference type="SAM" id="Phobius"/>
    </source>
</evidence>
<gene>
    <name evidence="4" type="ORF">XAT740_LOCUS9492</name>
</gene>
<feature type="transmembrane region" description="Helical" evidence="2">
    <location>
        <begin position="179"/>
        <end position="198"/>
    </location>
</feature>
<evidence type="ECO:0000313" key="4">
    <source>
        <dbReference type="EMBL" id="CAF0929449.1"/>
    </source>
</evidence>
<dbReference type="InterPro" id="IPR004853">
    <property type="entry name" value="Sugar_P_trans_dom"/>
</dbReference>
<dbReference type="AlphaFoldDB" id="A0A814BPD7"/>
<organism evidence="4 5">
    <name type="scientific">Adineta ricciae</name>
    <name type="common">Rotifer</name>
    <dbReference type="NCBI Taxonomy" id="249248"/>
    <lineage>
        <taxon>Eukaryota</taxon>
        <taxon>Metazoa</taxon>
        <taxon>Spiralia</taxon>
        <taxon>Gnathifera</taxon>
        <taxon>Rotifera</taxon>
        <taxon>Eurotatoria</taxon>
        <taxon>Bdelloidea</taxon>
        <taxon>Adinetida</taxon>
        <taxon>Adinetidae</taxon>
        <taxon>Adineta</taxon>
    </lineage>
</organism>
<dbReference type="InterPro" id="IPR013087">
    <property type="entry name" value="Znf_C2H2_type"/>
</dbReference>
<dbReference type="PANTHER" id="PTHR21385">
    <property type="entry name" value="ZINC FINGER PROTEIN-RELATED"/>
    <property type="match status" value="1"/>
</dbReference>
<evidence type="ECO:0000256" key="1">
    <source>
        <dbReference type="SAM" id="MobiDB-lite"/>
    </source>
</evidence>
<keyword evidence="2" id="KW-1133">Transmembrane helix</keyword>
<proteinExistence type="predicted"/>
<name>A0A814BPD7_ADIRI</name>
<dbReference type="Proteomes" id="UP000663828">
    <property type="component" value="Unassembled WGS sequence"/>
</dbReference>
<feature type="domain" description="C2H2-type" evidence="3">
    <location>
        <begin position="417"/>
        <end position="438"/>
    </location>
</feature>
<keyword evidence="2" id="KW-0812">Transmembrane</keyword>
<keyword evidence="5" id="KW-1185">Reference proteome</keyword>
<feature type="region of interest" description="Disordered" evidence="1">
    <location>
        <begin position="301"/>
        <end position="329"/>
    </location>
</feature>
<feature type="transmembrane region" description="Helical" evidence="2">
    <location>
        <begin position="337"/>
        <end position="355"/>
    </location>
</feature>
<dbReference type="Pfam" id="PF03151">
    <property type="entry name" value="TPT"/>
    <property type="match status" value="1"/>
</dbReference>
<feature type="transmembrane region" description="Helical" evidence="2">
    <location>
        <begin position="122"/>
        <end position="141"/>
    </location>
</feature>
<evidence type="ECO:0000259" key="3">
    <source>
        <dbReference type="PROSITE" id="PS00028"/>
    </source>
</evidence>
<feature type="transmembrane region" description="Helical" evidence="2">
    <location>
        <begin position="93"/>
        <end position="115"/>
    </location>
</feature>
<feature type="transmembrane region" description="Helical" evidence="2">
    <location>
        <begin position="147"/>
        <end position="167"/>
    </location>
</feature>
<sequence length="657" mass="74897">MLHLPSMLIYGFLSFSMAFLNKALFEISDFRNSLFVILVQLLFVLLSFHVLGHLRLMSVPSMTKNDTYIFLVPSIFYSLSTILSLQALMKLNVAIYVVIKRCTPALTFVMQALVLRKQKLNIKVGFCVFTITIGAVITSAGDLTFHLESYIIGGLSVVFQTLYLLTIQRASEQKTSSEVLYINSLLSLPMVFVLMILFTDELSSVQMYNNYHTSTFWLYFLASTFGGGLLNGATFWCTMRNSALTTSVVGVLKSILQVFFGLFVFDRFSINTNTVIGIALSLIGGTIFSYLEYTTKKNKSVTSTHNTDRGQQSHQLLNSTSNTQDLTTNSQKKNVKTMINSILILILLAIIQFSSTNKPCSREGSRIVRDYFTRALGPIYEKNQLAIPLECVLSPMRDLYYRQELHKVKVSNDKWLCKYCNKTFYSEYYLDMHFVNRHNNTLLPGEQSICLSNYCSIFRCDALKRPKRSLKSLNPFARNIHVTKKRPKRVINEQQLIVLRSQCSSLVSQCIPHGIPRDLRIRLQHQMYAEVCAYLTTTRYFELPTYRKPLVNFTLVFWLVIFIGMCLVGIGVVTHSDWKLDEHDDCQAAKHLSDESKSEVTSLLSTTPSNGILHSCKNTGASVRQRVRFKAPEGECQHSHSHSHSHSHHHEHHHDHM</sequence>
<feature type="transmembrane region" description="Helical" evidence="2">
    <location>
        <begin position="270"/>
        <end position="291"/>
    </location>
</feature>
<accession>A0A814BPD7</accession>